<dbReference type="InterPro" id="IPR016035">
    <property type="entry name" value="Acyl_Trfase/lysoPLipase"/>
</dbReference>
<feature type="short sequence motif" description="GXGXXG" evidence="4">
    <location>
        <begin position="80"/>
        <end position="85"/>
    </location>
</feature>
<keyword evidence="2 4" id="KW-0442">Lipid degradation</keyword>
<dbReference type="Gene3D" id="3.40.1090.10">
    <property type="entry name" value="Cytosolic phospholipase A2 catalytic domain"/>
    <property type="match status" value="1"/>
</dbReference>
<evidence type="ECO:0000256" key="2">
    <source>
        <dbReference type="ARBA" id="ARBA00022963"/>
    </source>
</evidence>
<dbReference type="GO" id="GO:0019369">
    <property type="term" value="P:arachidonate metabolic process"/>
    <property type="evidence" value="ECO:0007669"/>
    <property type="project" value="TreeGrafter"/>
</dbReference>
<feature type="active site" description="Nucleophile" evidence="4">
    <location>
        <position position="122"/>
    </location>
</feature>
<dbReference type="GO" id="GO:0016042">
    <property type="term" value="P:lipid catabolic process"/>
    <property type="evidence" value="ECO:0007669"/>
    <property type="project" value="UniProtKB-UniRule"/>
</dbReference>
<dbReference type="InterPro" id="IPR002641">
    <property type="entry name" value="PNPLA_dom"/>
</dbReference>
<evidence type="ECO:0000256" key="3">
    <source>
        <dbReference type="ARBA" id="ARBA00023098"/>
    </source>
</evidence>
<evidence type="ECO:0000256" key="1">
    <source>
        <dbReference type="ARBA" id="ARBA00022801"/>
    </source>
</evidence>
<proteinExistence type="predicted"/>
<dbReference type="OrthoDB" id="630895at2759"/>
<evidence type="ECO:0000313" key="7">
    <source>
        <dbReference type="Proteomes" id="UP000027265"/>
    </source>
</evidence>
<feature type="active site" description="Proton acceptor" evidence="4">
    <location>
        <position position="265"/>
    </location>
</feature>
<sequence length="415" mass="45731">MLTVLAQRTARGLINFTYHILVLVGSSVAQALNGGVIAQRQSVNALLRIRNASSCASSSSTIMAIHAEEPRGLRLLSLDGGGIRGLSELLVLRELMQRIQHQDKLPSPPLPCEYFDLIGGTSTGGFIALMLGRLRMSVDEAIAAYGRLAESVFSEKKWMGQDGMFKKTNLEKAIKDIVGKATSPPNPEVRMLDPRPEKEVCKTFVCAMAADNMNASIPRLFRTYPSPKNASYDCTIWEAARATSAAPTFFKPIDIGDTVKERFVDAGLGNNNPTMRVIEEADLIFPGRSIACIISIGSGQAHVIKLPKSSGMFQNILPLQVVQALRDIATDCERTADDLEKHFRDKPDVYFRFNVEQGLQSVSLGDWDKLGEVGTHTQQYLRKNTVDQRVSIAVKTLREAHPMVESSELVQEELR</sequence>
<organism evidence="6 7">
    <name type="scientific">Jaapia argillacea MUCL 33604</name>
    <dbReference type="NCBI Taxonomy" id="933084"/>
    <lineage>
        <taxon>Eukaryota</taxon>
        <taxon>Fungi</taxon>
        <taxon>Dikarya</taxon>
        <taxon>Basidiomycota</taxon>
        <taxon>Agaricomycotina</taxon>
        <taxon>Agaricomycetes</taxon>
        <taxon>Agaricomycetidae</taxon>
        <taxon>Jaapiales</taxon>
        <taxon>Jaapiaceae</taxon>
        <taxon>Jaapia</taxon>
    </lineage>
</organism>
<feature type="domain" description="PNPLA" evidence="5">
    <location>
        <begin position="76"/>
        <end position="278"/>
    </location>
</feature>
<dbReference type="PROSITE" id="PS51635">
    <property type="entry name" value="PNPLA"/>
    <property type="match status" value="1"/>
</dbReference>
<evidence type="ECO:0000259" key="5">
    <source>
        <dbReference type="PROSITE" id="PS51635"/>
    </source>
</evidence>
<dbReference type="SUPFAM" id="SSF52151">
    <property type="entry name" value="FabD/lysophospholipase-like"/>
    <property type="match status" value="1"/>
</dbReference>
<dbReference type="Pfam" id="PF01734">
    <property type="entry name" value="Patatin"/>
    <property type="match status" value="1"/>
</dbReference>
<keyword evidence="1 4" id="KW-0378">Hydrolase</keyword>
<dbReference type="InParanoid" id="A0A067Q383"/>
<gene>
    <name evidence="6" type="ORF">JAAARDRAFT_34743</name>
</gene>
<dbReference type="EMBL" id="KL197718">
    <property type="protein sequence ID" value="KDQ57927.1"/>
    <property type="molecule type" value="Genomic_DNA"/>
</dbReference>
<reference evidence="7" key="1">
    <citation type="journal article" date="2014" name="Proc. Natl. Acad. Sci. U.S.A.">
        <title>Extensive sampling of basidiomycete genomes demonstrates inadequacy of the white-rot/brown-rot paradigm for wood decay fungi.</title>
        <authorList>
            <person name="Riley R."/>
            <person name="Salamov A.A."/>
            <person name="Brown D.W."/>
            <person name="Nagy L.G."/>
            <person name="Floudas D."/>
            <person name="Held B.W."/>
            <person name="Levasseur A."/>
            <person name="Lombard V."/>
            <person name="Morin E."/>
            <person name="Otillar R."/>
            <person name="Lindquist E.A."/>
            <person name="Sun H."/>
            <person name="LaButti K.M."/>
            <person name="Schmutz J."/>
            <person name="Jabbour D."/>
            <person name="Luo H."/>
            <person name="Baker S.E."/>
            <person name="Pisabarro A.G."/>
            <person name="Walton J.D."/>
            <person name="Blanchette R.A."/>
            <person name="Henrissat B."/>
            <person name="Martin F."/>
            <person name="Cullen D."/>
            <person name="Hibbett D.S."/>
            <person name="Grigoriev I.V."/>
        </authorList>
    </citation>
    <scope>NUCLEOTIDE SEQUENCE [LARGE SCALE GENOMIC DNA]</scope>
    <source>
        <strain evidence="7">MUCL 33604</strain>
    </source>
</reference>
<dbReference type="AlphaFoldDB" id="A0A067Q383"/>
<accession>A0A067Q383</accession>
<dbReference type="GO" id="GO:0047499">
    <property type="term" value="F:calcium-independent phospholipase A2 activity"/>
    <property type="evidence" value="ECO:0007669"/>
    <property type="project" value="TreeGrafter"/>
</dbReference>
<dbReference type="Proteomes" id="UP000027265">
    <property type="component" value="Unassembled WGS sequence"/>
</dbReference>
<name>A0A067Q383_9AGAM</name>
<protein>
    <recommendedName>
        <fullName evidence="5">PNPLA domain-containing protein</fullName>
    </recommendedName>
</protein>
<dbReference type="CDD" id="cd07216">
    <property type="entry name" value="Pat17_PNPLA8_PNPLA9_like3"/>
    <property type="match status" value="1"/>
</dbReference>
<dbReference type="HOGENOM" id="CLU_000288_144_2_1"/>
<feature type="short sequence motif" description="GXSXG" evidence="4">
    <location>
        <begin position="120"/>
        <end position="124"/>
    </location>
</feature>
<dbReference type="STRING" id="933084.A0A067Q383"/>
<keyword evidence="3 4" id="KW-0443">Lipid metabolism</keyword>
<evidence type="ECO:0000313" key="6">
    <source>
        <dbReference type="EMBL" id="KDQ57927.1"/>
    </source>
</evidence>
<dbReference type="PANTHER" id="PTHR24185:SF1">
    <property type="entry name" value="CALCIUM-INDEPENDENT PHOSPHOLIPASE A2-GAMMA"/>
    <property type="match status" value="1"/>
</dbReference>
<comment type="caution">
    <text evidence="4">Lacks conserved residue(s) required for the propagation of feature annotation.</text>
</comment>
<evidence type="ECO:0000256" key="4">
    <source>
        <dbReference type="PROSITE-ProRule" id="PRU01161"/>
    </source>
</evidence>
<dbReference type="GO" id="GO:0016020">
    <property type="term" value="C:membrane"/>
    <property type="evidence" value="ECO:0007669"/>
    <property type="project" value="TreeGrafter"/>
</dbReference>
<dbReference type="PANTHER" id="PTHR24185">
    <property type="entry name" value="CALCIUM-INDEPENDENT PHOSPHOLIPASE A2-GAMMA"/>
    <property type="match status" value="1"/>
</dbReference>
<keyword evidence="7" id="KW-1185">Reference proteome</keyword>
<dbReference type="GO" id="GO:0046486">
    <property type="term" value="P:glycerolipid metabolic process"/>
    <property type="evidence" value="ECO:0007669"/>
    <property type="project" value="UniProtKB-ARBA"/>
</dbReference>